<evidence type="ECO:0000313" key="2">
    <source>
        <dbReference type="Proteomes" id="UP000000305"/>
    </source>
</evidence>
<name>E9HVW3_DAPPU</name>
<dbReference type="AlphaFoldDB" id="E9HVW3"/>
<keyword evidence="2" id="KW-1185">Reference proteome</keyword>
<dbReference type="InParanoid" id="E9HVW3"/>
<dbReference type="HOGENOM" id="CLU_3016306_0_0_1"/>
<reference evidence="1 2" key="1">
    <citation type="journal article" date="2011" name="Science">
        <title>The ecoresponsive genome of Daphnia pulex.</title>
        <authorList>
            <person name="Colbourne J.K."/>
            <person name="Pfrender M.E."/>
            <person name="Gilbert D."/>
            <person name="Thomas W.K."/>
            <person name="Tucker A."/>
            <person name="Oakley T.H."/>
            <person name="Tokishita S."/>
            <person name="Aerts A."/>
            <person name="Arnold G.J."/>
            <person name="Basu M.K."/>
            <person name="Bauer D.J."/>
            <person name="Caceres C.E."/>
            <person name="Carmel L."/>
            <person name="Casola C."/>
            <person name="Choi J.H."/>
            <person name="Detter J.C."/>
            <person name="Dong Q."/>
            <person name="Dusheyko S."/>
            <person name="Eads B.D."/>
            <person name="Frohlich T."/>
            <person name="Geiler-Samerotte K.A."/>
            <person name="Gerlach D."/>
            <person name="Hatcher P."/>
            <person name="Jogdeo S."/>
            <person name="Krijgsveld J."/>
            <person name="Kriventseva E.V."/>
            <person name="Kultz D."/>
            <person name="Laforsch C."/>
            <person name="Lindquist E."/>
            <person name="Lopez J."/>
            <person name="Manak J.R."/>
            <person name="Muller J."/>
            <person name="Pangilinan J."/>
            <person name="Patwardhan R.P."/>
            <person name="Pitluck S."/>
            <person name="Pritham E.J."/>
            <person name="Rechtsteiner A."/>
            <person name="Rho M."/>
            <person name="Rogozin I.B."/>
            <person name="Sakarya O."/>
            <person name="Salamov A."/>
            <person name="Schaack S."/>
            <person name="Shapiro H."/>
            <person name="Shiga Y."/>
            <person name="Skalitzky C."/>
            <person name="Smith Z."/>
            <person name="Souvorov A."/>
            <person name="Sung W."/>
            <person name="Tang Z."/>
            <person name="Tsuchiya D."/>
            <person name="Tu H."/>
            <person name="Vos H."/>
            <person name="Wang M."/>
            <person name="Wolf Y.I."/>
            <person name="Yamagata H."/>
            <person name="Yamada T."/>
            <person name="Ye Y."/>
            <person name="Shaw J.R."/>
            <person name="Andrews J."/>
            <person name="Crease T.J."/>
            <person name="Tang H."/>
            <person name="Lucas S.M."/>
            <person name="Robertson H.M."/>
            <person name="Bork P."/>
            <person name="Koonin E.V."/>
            <person name="Zdobnov E.M."/>
            <person name="Grigoriev I.V."/>
            <person name="Lynch M."/>
            <person name="Boore J.L."/>
        </authorList>
    </citation>
    <scope>NUCLEOTIDE SEQUENCE [LARGE SCALE GENOMIC DNA]</scope>
</reference>
<gene>
    <name evidence="1" type="ORF">DAPPUDRAFT_334579</name>
</gene>
<dbReference type="PhylomeDB" id="E9HVW3"/>
<evidence type="ECO:0000313" key="1">
    <source>
        <dbReference type="EMBL" id="EFX64117.1"/>
    </source>
</evidence>
<sequence length="56" mass="6165">MLGLQSYRLPAVIYNAIKEEGGLYSNVSLTELNKHSAEFVTKAGNRLAAKKKKVVD</sequence>
<dbReference type="KEGG" id="dpx:DAPPUDRAFT_334579"/>
<dbReference type="Proteomes" id="UP000000305">
    <property type="component" value="Unassembled WGS sequence"/>
</dbReference>
<organism evidence="1 2">
    <name type="scientific">Daphnia pulex</name>
    <name type="common">Water flea</name>
    <dbReference type="NCBI Taxonomy" id="6669"/>
    <lineage>
        <taxon>Eukaryota</taxon>
        <taxon>Metazoa</taxon>
        <taxon>Ecdysozoa</taxon>
        <taxon>Arthropoda</taxon>
        <taxon>Crustacea</taxon>
        <taxon>Branchiopoda</taxon>
        <taxon>Diplostraca</taxon>
        <taxon>Cladocera</taxon>
        <taxon>Anomopoda</taxon>
        <taxon>Daphniidae</taxon>
        <taxon>Daphnia</taxon>
    </lineage>
</organism>
<protein>
    <submittedName>
        <fullName evidence="1">Uncharacterized protein</fullName>
    </submittedName>
</protein>
<dbReference type="EMBL" id="GL732877">
    <property type="protein sequence ID" value="EFX64117.1"/>
    <property type="molecule type" value="Genomic_DNA"/>
</dbReference>
<proteinExistence type="predicted"/>
<accession>E9HVW3</accession>